<keyword evidence="2" id="KW-0520">NAD</keyword>
<evidence type="ECO:0000256" key="1">
    <source>
        <dbReference type="ARBA" id="ARBA00005698"/>
    </source>
</evidence>
<dbReference type="Pfam" id="PF00499">
    <property type="entry name" value="Oxidored_q3"/>
    <property type="match status" value="1"/>
</dbReference>
<dbReference type="NCBIfam" id="NF005167">
    <property type="entry name" value="PRK06638.2-2"/>
    <property type="match status" value="1"/>
</dbReference>
<dbReference type="GO" id="GO:0048038">
    <property type="term" value="F:quinone binding"/>
    <property type="evidence" value="ECO:0007669"/>
    <property type="project" value="UniProtKB-UniRule"/>
</dbReference>
<comment type="subcellular location">
    <subcellularLocation>
        <location evidence="2">Cell membrane</location>
        <topology evidence="2">Multi-pass membrane protein</topology>
    </subcellularLocation>
</comment>
<dbReference type="InterPro" id="IPR042106">
    <property type="entry name" value="Nuo/plastoQ_OxRdtase_6_NuoJ"/>
</dbReference>
<dbReference type="EC" id="7.1.1.-" evidence="2"/>
<dbReference type="GO" id="GO:0008137">
    <property type="term" value="F:NADH dehydrogenase (ubiquinone) activity"/>
    <property type="evidence" value="ECO:0007669"/>
    <property type="project" value="UniProtKB-UniRule"/>
</dbReference>
<gene>
    <name evidence="3" type="ORF">HMPREF1401_01247</name>
</gene>
<comment type="catalytic activity">
    <reaction evidence="2">
        <text>a quinone + NADH + 5 H(+)(in) = a quinol + NAD(+) + 4 H(+)(out)</text>
        <dbReference type="Rhea" id="RHEA:57888"/>
        <dbReference type="ChEBI" id="CHEBI:15378"/>
        <dbReference type="ChEBI" id="CHEBI:24646"/>
        <dbReference type="ChEBI" id="CHEBI:57540"/>
        <dbReference type="ChEBI" id="CHEBI:57945"/>
        <dbReference type="ChEBI" id="CHEBI:132124"/>
    </reaction>
</comment>
<dbReference type="GO" id="GO:0005886">
    <property type="term" value="C:plasma membrane"/>
    <property type="evidence" value="ECO:0007669"/>
    <property type="project" value="UniProtKB-SubCell"/>
</dbReference>
<dbReference type="InterPro" id="IPR001457">
    <property type="entry name" value="NADH_UbQ/plastoQ_OxRdtase_su6"/>
</dbReference>
<comment type="function">
    <text evidence="2">NDH-1 shuttles electrons from NADH, via FMN and iron-sulfur (Fe-S) centers, to quinones in the respiratory chain. Couples the redox reaction to proton translocation (for every two electrons transferred, four hydrogen ions are translocated across the cytoplasmic membrane), and thus conserves the redox energy in a proton gradient.</text>
</comment>
<protein>
    <recommendedName>
        <fullName evidence="2">NADH-quinone oxidoreductase subunit J</fullName>
        <ecNumber evidence="2">7.1.1.-</ecNumber>
    </recommendedName>
</protein>
<keyword evidence="2" id="KW-0472">Membrane</keyword>
<comment type="caution">
    <text evidence="3">The sequence shown here is derived from an EMBL/GenBank/DDBJ whole genome shotgun (WGS) entry which is preliminary data.</text>
</comment>
<dbReference type="Proteomes" id="UP000012012">
    <property type="component" value="Unassembled WGS sequence"/>
</dbReference>
<feature type="transmembrane region" description="Helical" evidence="2">
    <location>
        <begin position="29"/>
        <end position="50"/>
    </location>
</feature>
<dbReference type="AlphaFoldDB" id="A0AAV3IEI4"/>
<dbReference type="PANTHER" id="PTHR33269">
    <property type="entry name" value="NADH-UBIQUINONE OXIDOREDUCTASE CHAIN 6"/>
    <property type="match status" value="1"/>
</dbReference>
<dbReference type="FunFam" id="1.20.120.1200:FF:000017">
    <property type="entry name" value="NADH-quinone oxidoreductase subunit J"/>
    <property type="match status" value="1"/>
</dbReference>
<keyword evidence="2" id="KW-1003">Cell membrane</keyword>
<evidence type="ECO:0000256" key="2">
    <source>
        <dbReference type="RuleBase" id="RU004429"/>
    </source>
</evidence>
<organism evidence="3 4">
    <name type="scientific">Helicobacter pylori GAM120Ai</name>
    <dbReference type="NCBI Taxonomy" id="1159029"/>
    <lineage>
        <taxon>Bacteria</taxon>
        <taxon>Pseudomonadati</taxon>
        <taxon>Campylobacterota</taxon>
        <taxon>Epsilonproteobacteria</taxon>
        <taxon>Campylobacterales</taxon>
        <taxon>Helicobacteraceae</taxon>
        <taxon>Helicobacter</taxon>
    </lineage>
</organism>
<feature type="transmembrane region" description="Helical" evidence="2">
    <location>
        <begin position="145"/>
        <end position="168"/>
    </location>
</feature>
<feature type="transmembrane region" description="Helical" evidence="2">
    <location>
        <begin position="62"/>
        <end position="81"/>
    </location>
</feature>
<keyword evidence="2" id="KW-0812">Transmembrane</keyword>
<evidence type="ECO:0000313" key="3">
    <source>
        <dbReference type="EMBL" id="EMG94602.1"/>
    </source>
</evidence>
<dbReference type="EMBL" id="APDF01000057">
    <property type="protein sequence ID" value="EMG94602.1"/>
    <property type="molecule type" value="Genomic_DNA"/>
</dbReference>
<accession>A0AAV3IEI4</accession>
<feature type="transmembrane region" description="Helical" evidence="2">
    <location>
        <begin position="93"/>
        <end position="114"/>
    </location>
</feature>
<comment type="similarity">
    <text evidence="1 2">Belongs to the complex I subunit 6 family.</text>
</comment>
<feature type="transmembrane region" description="Helical" evidence="2">
    <location>
        <begin position="6"/>
        <end position="24"/>
    </location>
</feature>
<name>A0AAV3IEI4_HELPX</name>
<evidence type="ECO:0000313" key="4">
    <source>
        <dbReference type="Proteomes" id="UP000012012"/>
    </source>
</evidence>
<keyword evidence="2" id="KW-1133">Transmembrane helix</keyword>
<dbReference type="PANTHER" id="PTHR33269:SF17">
    <property type="entry name" value="NADH-UBIQUINONE OXIDOREDUCTASE CHAIN 6"/>
    <property type="match status" value="1"/>
</dbReference>
<keyword evidence="2" id="KW-0874">Quinone</keyword>
<sequence length="184" mass="20034">MKMFETIAFYFFAILTLSMALVVITTTNILYAITALASSMVFISAFFFLLDAEFLGVVQITVYVGAVIVMYAFGMMFFNSAAEVVERKQSPKILCVLSFGVALLLTLILSAPSIGENLSKQVNSNAIDAQIPNIKAIGYVLFTNYLIPFEAAALMLLVAMVGGIATGIQKIHGKNHTHFIKESL</sequence>
<reference evidence="3 4" key="1">
    <citation type="submission" date="2012-11" db="EMBL/GenBank/DDBJ databases">
        <authorList>
            <person name="Weinstock G."/>
            <person name="Sodergren E."/>
            <person name="Lobos E.A."/>
            <person name="Fulton L."/>
            <person name="Fulton R."/>
            <person name="Courtney L."/>
            <person name="Fronick C."/>
            <person name="O'Laughlin M."/>
            <person name="Godfrey J."/>
            <person name="Wilson R.M."/>
            <person name="Miner T."/>
            <person name="Farmer C."/>
            <person name="Delehaunty K."/>
            <person name="Cordes M."/>
            <person name="Minx P."/>
            <person name="Tomlinson C."/>
            <person name="Chen J."/>
            <person name="Wollam A."/>
            <person name="Pepin K.H."/>
            <person name="Bhonagiri V."/>
            <person name="Zhang X."/>
            <person name="Suruliraj S."/>
            <person name="Antonio M."/>
            <person name="Secka O."/>
            <person name="Thomas J."/>
            <person name="Warren W."/>
            <person name="Mitreva M."/>
            <person name="Mardis E.R."/>
            <person name="Wilson R.K."/>
        </authorList>
    </citation>
    <scope>NUCLEOTIDE SEQUENCE [LARGE SCALE GENOMIC DNA]</scope>
    <source>
        <strain evidence="3 4">GAM120Ai</strain>
    </source>
</reference>
<dbReference type="Gene3D" id="1.20.120.1200">
    <property type="entry name" value="NADH-ubiquinone/plastoquinone oxidoreductase chain 6, subunit NuoJ"/>
    <property type="match status" value="1"/>
</dbReference>
<dbReference type="NCBIfam" id="NF005169">
    <property type="entry name" value="PRK06638.2-4"/>
    <property type="match status" value="1"/>
</dbReference>
<proteinExistence type="inferred from homology"/>